<evidence type="ECO:0008006" key="4">
    <source>
        <dbReference type="Google" id="ProtNLM"/>
    </source>
</evidence>
<feature type="region of interest" description="Disordered" evidence="1">
    <location>
        <begin position="274"/>
        <end position="308"/>
    </location>
</feature>
<feature type="compositionally biased region" description="Basic and acidic residues" evidence="1">
    <location>
        <begin position="1"/>
        <end position="19"/>
    </location>
</feature>
<feature type="compositionally biased region" description="Polar residues" evidence="1">
    <location>
        <begin position="240"/>
        <end position="250"/>
    </location>
</feature>
<proteinExistence type="predicted"/>
<name>A0A9D5JW21_9BACT</name>
<feature type="compositionally biased region" description="Acidic residues" evidence="1">
    <location>
        <begin position="111"/>
        <end position="155"/>
    </location>
</feature>
<feature type="compositionally biased region" description="Acidic residues" evidence="1">
    <location>
        <begin position="289"/>
        <end position="308"/>
    </location>
</feature>
<organism evidence="2 3">
    <name type="scientific">candidate division KSB3 bacterium</name>
    <dbReference type="NCBI Taxonomy" id="2044937"/>
    <lineage>
        <taxon>Bacteria</taxon>
        <taxon>candidate division KSB3</taxon>
    </lineage>
</organism>
<feature type="region of interest" description="Disordered" evidence="1">
    <location>
        <begin position="232"/>
        <end position="251"/>
    </location>
</feature>
<feature type="region of interest" description="Disordered" evidence="1">
    <location>
        <begin position="194"/>
        <end position="220"/>
    </location>
</feature>
<feature type="compositionally biased region" description="Acidic residues" evidence="1">
    <location>
        <begin position="440"/>
        <end position="453"/>
    </location>
</feature>
<feature type="region of interest" description="Disordered" evidence="1">
    <location>
        <begin position="1"/>
        <end position="155"/>
    </location>
</feature>
<comment type="caution">
    <text evidence="2">The sequence shown here is derived from an EMBL/GenBank/DDBJ whole genome shotgun (WGS) entry which is preliminary data.</text>
</comment>
<reference evidence="2" key="1">
    <citation type="submission" date="2019-11" db="EMBL/GenBank/DDBJ databases">
        <title>Microbial mats filling the niche in hypersaline microbial mats.</title>
        <authorList>
            <person name="Wong H.L."/>
            <person name="Macleod F.I."/>
            <person name="White R.A. III"/>
            <person name="Burns B.P."/>
        </authorList>
    </citation>
    <scope>NUCLEOTIDE SEQUENCE</scope>
    <source>
        <strain evidence="2">Rbin_158</strain>
    </source>
</reference>
<accession>A0A9D5JW21</accession>
<feature type="region of interest" description="Disordered" evidence="1">
    <location>
        <begin position="612"/>
        <end position="633"/>
    </location>
</feature>
<evidence type="ECO:0000313" key="3">
    <source>
        <dbReference type="Proteomes" id="UP000649604"/>
    </source>
</evidence>
<feature type="compositionally biased region" description="Low complexity" evidence="1">
    <location>
        <begin position="423"/>
        <end position="439"/>
    </location>
</feature>
<feature type="region of interest" description="Disordered" evidence="1">
    <location>
        <begin position="338"/>
        <end position="453"/>
    </location>
</feature>
<dbReference type="Proteomes" id="UP000649604">
    <property type="component" value="Unassembled WGS sequence"/>
</dbReference>
<sequence length="724" mass="80384">MKDNTPDGKKPRRPGHESEADQPEQRNFPGDEDDVDFEILDALEHMEQQEEDDQESIVSEDDTIELTLDEDDIILGDEEEDAESGFRFDERVTADLEEELGESLSGFTLDDSPEEESEDFEPGTEEDEAFSLDLDQDEDQDEMDLAFGDQDDDMAEFDLDLDEDDFSLGAEDEEADAEQFAVEIEQEAAEETFAVPDEFGQPQEPTATELGGSEDDFGELDLDEDLSDVDIEQEADVLSSPESSNGTFGSASEEFYGKSVIAVEDDQVIDLGTEADLEEEKGFAGDIGVGEDEVDTEDVEGDEVTTDDDTVLDLEAEDEEADAEEDVMASFDEIDLNLEEEEPAEIPEALEQEEDLPLSATDDMGAMEASVNIDLTESQAEEEASQIDTSDLDIPEEDGPDDLSSIEPPQLEAEPAEFPPEEAPSADMLAEAEGAAAPEASEESPETEPELDDREFLGLTLRLSEDQMQAFEGMIIDAETLQSYLEKLDRHKDDIKANVYQRLHDEYTSRKQEIFSAAEFTTIHADVKADLDDLLVKQTEFAATVDRLNEELEEITVRHLVGEYTDDMLHDKEAAQQAEIAHWNEKTERIGHIIQRYQHALDAEQELNPLRQEPEDIPQPPVEEPPEAAAEGSALAEPVEAATDEAALLESEAAIEQEEAFEEEEVDFDALARVAEQFAGDEELPEADYAEEEAEEEATIACKKCGRQTPDSEKFCIHCGAKPR</sequence>
<evidence type="ECO:0000256" key="1">
    <source>
        <dbReference type="SAM" id="MobiDB-lite"/>
    </source>
</evidence>
<gene>
    <name evidence="2" type="ORF">GF339_10385</name>
</gene>
<evidence type="ECO:0000313" key="2">
    <source>
        <dbReference type="EMBL" id="MBD3324982.1"/>
    </source>
</evidence>
<protein>
    <recommendedName>
        <fullName evidence="4">Zinc-ribbon domain-containing protein</fullName>
    </recommendedName>
</protein>
<feature type="compositionally biased region" description="Acidic residues" evidence="1">
    <location>
        <begin position="338"/>
        <end position="356"/>
    </location>
</feature>
<feature type="compositionally biased region" description="Acidic residues" evidence="1">
    <location>
        <begin position="379"/>
        <end position="401"/>
    </location>
</feature>
<feature type="compositionally biased region" description="Basic and acidic residues" evidence="1">
    <location>
        <begin position="84"/>
        <end position="94"/>
    </location>
</feature>
<feature type="compositionally biased region" description="Acidic residues" evidence="1">
    <location>
        <begin position="30"/>
        <end position="41"/>
    </location>
</feature>
<dbReference type="EMBL" id="WJJP01000330">
    <property type="protein sequence ID" value="MBD3324982.1"/>
    <property type="molecule type" value="Genomic_DNA"/>
</dbReference>
<dbReference type="AlphaFoldDB" id="A0A9D5JW21"/>
<feature type="compositionally biased region" description="Acidic residues" evidence="1">
    <location>
        <begin position="49"/>
        <end position="83"/>
    </location>
</feature>